<dbReference type="Pfam" id="PF00534">
    <property type="entry name" value="Glycos_transf_1"/>
    <property type="match status" value="1"/>
</dbReference>
<dbReference type="SUPFAM" id="SSF53756">
    <property type="entry name" value="UDP-Glycosyltransferase/glycogen phosphorylase"/>
    <property type="match status" value="1"/>
</dbReference>
<dbReference type="PANTHER" id="PTHR45947">
    <property type="entry name" value="SULFOQUINOVOSYL TRANSFERASE SQD2"/>
    <property type="match status" value="1"/>
</dbReference>
<dbReference type="RefSeq" id="WP_165794214.1">
    <property type="nucleotide sequence ID" value="NZ_BFAG01000010.1"/>
</dbReference>
<feature type="domain" description="Glycosyltransferase subfamily 4-like N-terminal" evidence="2">
    <location>
        <begin position="68"/>
        <end position="171"/>
    </location>
</feature>
<dbReference type="InterPro" id="IPR001296">
    <property type="entry name" value="Glyco_trans_1"/>
</dbReference>
<accession>A0A2I9DK10</accession>
<comment type="caution">
    <text evidence="3">The sequence shown here is derived from an EMBL/GenBank/DDBJ whole genome shotgun (WGS) entry which is preliminary data.</text>
</comment>
<dbReference type="GO" id="GO:0016757">
    <property type="term" value="F:glycosyltransferase activity"/>
    <property type="evidence" value="ECO:0007669"/>
    <property type="project" value="InterPro"/>
</dbReference>
<dbReference type="PANTHER" id="PTHR45947:SF15">
    <property type="entry name" value="TEICHURONIC ACID BIOSYNTHESIS GLYCOSYLTRANSFERASE TUAC-RELATED"/>
    <property type="match status" value="1"/>
</dbReference>
<evidence type="ECO:0000259" key="2">
    <source>
        <dbReference type="Pfam" id="PF13439"/>
    </source>
</evidence>
<dbReference type="Pfam" id="PF13439">
    <property type="entry name" value="Glyco_transf_4"/>
    <property type="match status" value="1"/>
</dbReference>
<dbReference type="InterPro" id="IPR050194">
    <property type="entry name" value="Glycosyltransferase_grp1"/>
</dbReference>
<dbReference type="Gene3D" id="3.40.50.2000">
    <property type="entry name" value="Glycogen Phosphorylase B"/>
    <property type="match status" value="2"/>
</dbReference>
<evidence type="ECO:0000313" key="3">
    <source>
        <dbReference type="EMBL" id="GBF06708.1"/>
    </source>
</evidence>
<dbReference type="AlphaFoldDB" id="A0A2I9DK10"/>
<gene>
    <name evidence="3" type="ORF">DAERI_100071</name>
</gene>
<sequence length="353" mass="39398">MKRLIEVGEITNDVLFFKQYVPKFIARYNPRWQEIESLPHEYIFDGIKVETREIISLPKNSSHWMACLQMRSIIRSKIRQNNYNIIHAHFAYPYGLAAALAGKDCGVPVVITCHGSDINTLPKRTIDAQIGVRLALTTSDKVITVSRALSESVKSIVSRSVEVIYNGVDPSVVNVEKLERIIYVGNLIKTKGIRDLITAFKKSNATNLVLVGDGEEREFIETQAKLLPAGKSIVLLGKLENMVVRKEIAMSQILILPSYSEGLPTVIMEAMMEGVPVVSTNVGGIPEIAHHNQNALLVGVGNSDELAMAINRLLEDIELREEFSDRSLRYAERNLNSVEAAKSILNIYRSLLK</sequence>
<keyword evidence="3" id="KW-0808">Transferase</keyword>
<keyword evidence="4" id="KW-1185">Reference proteome</keyword>
<proteinExistence type="predicted"/>
<protein>
    <submittedName>
        <fullName evidence="3">Glycosyl transferase</fullName>
    </submittedName>
</protein>
<dbReference type="Proteomes" id="UP000236569">
    <property type="component" value="Unassembled WGS sequence"/>
</dbReference>
<reference evidence="4" key="1">
    <citation type="submission" date="2018-01" db="EMBL/GenBank/DDBJ databases">
        <title>Draft Genome Sequence of the Radioresistant Bacterium Deinococcus aerius TR0125, Isolated from the Higher Atmosphere above Japan.</title>
        <authorList>
            <person name="Satoh K."/>
            <person name="Arai H."/>
            <person name="Sanzen T."/>
            <person name="Kawaguchi Y."/>
            <person name="Hayashi H."/>
            <person name="Yokobori S."/>
            <person name="Yamagishi A."/>
            <person name="Oono Y."/>
            <person name="Narumi I."/>
        </authorList>
    </citation>
    <scope>NUCLEOTIDE SEQUENCE [LARGE SCALE GENOMIC DNA]</scope>
    <source>
        <strain evidence="4">TR0125</strain>
    </source>
</reference>
<dbReference type="InterPro" id="IPR028098">
    <property type="entry name" value="Glyco_trans_4-like_N"/>
</dbReference>
<evidence type="ECO:0000313" key="4">
    <source>
        <dbReference type="Proteomes" id="UP000236569"/>
    </source>
</evidence>
<organism evidence="3 4">
    <name type="scientific">Deinococcus aerius</name>
    <dbReference type="NCBI Taxonomy" id="200253"/>
    <lineage>
        <taxon>Bacteria</taxon>
        <taxon>Thermotogati</taxon>
        <taxon>Deinococcota</taxon>
        <taxon>Deinococci</taxon>
        <taxon>Deinococcales</taxon>
        <taxon>Deinococcaceae</taxon>
        <taxon>Deinococcus</taxon>
    </lineage>
</organism>
<dbReference type="EMBL" id="BFAG01000010">
    <property type="protein sequence ID" value="GBF06708.1"/>
    <property type="molecule type" value="Genomic_DNA"/>
</dbReference>
<feature type="domain" description="Glycosyl transferase family 1" evidence="1">
    <location>
        <begin position="175"/>
        <end position="326"/>
    </location>
</feature>
<evidence type="ECO:0000259" key="1">
    <source>
        <dbReference type="Pfam" id="PF00534"/>
    </source>
</evidence>
<name>A0A2I9DK10_9DEIO</name>